<organism evidence="1 2">
    <name type="scientific">Kwoniella shandongensis</name>
    <dbReference type="NCBI Taxonomy" id="1734106"/>
    <lineage>
        <taxon>Eukaryota</taxon>
        <taxon>Fungi</taxon>
        <taxon>Dikarya</taxon>
        <taxon>Basidiomycota</taxon>
        <taxon>Agaricomycotina</taxon>
        <taxon>Tremellomycetes</taxon>
        <taxon>Tremellales</taxon>
        <taxon>Cryptococcaceae</taxon>
        <taxon>Kwoniella</taxon>
    </lineage>
</organism>
<accession>A0A5M6C2J2</accession>
<dbReference type="AlphaFoldDB" id="A0A5M6C2J2"/>
<protein>
    <submittedName>
        <fullName evidence="1">Uncharacterized protein</fullName>
    </submittedName>
</protein>
<dbReference type="GeneID" id="43587434"/>
<sequence>MASGWKRAACESCICKGGYDGRYKAPNRNSKHVYDSGYLNSYASSLTGLSGADATLSQYKTWHSVRDLASPLADWSENGDWAFGEKDEVYKRGEDRKSTGVLAKGKWRVISHRNDTGLEKRDDLTTYILQGDIVLASNQTGGVLLLTNAEATVDTEGRPARLSYTVTAANNDTTRLTKRNDWSQINFQFWAADGSRNADPYWQDFYDNYVGIINALDNGSTRGGCFSVIDDAAFWATVKIWTVITLVLWDLNAEEAMFDILGENAWDIENNPKYPLRSIRPTLPAADTEISHSGSELERMGSPNRDPLTAPDRDDPPQTVQMSTINFNPEATETQYADCVTPEEMLPELIKLLQEFKENGVSPASIAYNPQGVCIVAHFEEEQWEKIFGLG</sequence>
<evidence type="ECO:0000313" key="1">
    <source>
        <dbReference type="EMBL" id="WWD20935.1"/>
    </source>
</evidence>
<reference evidence="1" key="1">
    <citation type="submission" date="2017-08" db="EMBL/GenBank/DDBJ databases">
        <authorList>
            <person name="Cuomo C."/>
            <person name="Billmyre B."/>
            <person name="Heitman J."/>
        </authorList>
    </citation>
    <scope>NUCLEOTIDE SEQUENCE</scope>
    <source>
        <strain evidence="1">CBS 12478</strain>
    </source>
</reference>
<evidence type="ECO:0000313" key="2">
    <source>
        <dbReference type="Proteomes" id="UP000322225"/>
    </source>
</evidence>
<dbReference type="OrthoDB" id="10368966at2759"/>
<name>A0A5M6C2J2_9TREE</name>
<gene>
    <name evidence="1" type="ORF">CI109_105413</name>
</gene>
<reference evidence="1" key="2">
    <citation type="submission" date="2024-01" db="EMBL/GenBank/DDBJ databases">
        <title>Comparative genomics of Cryptococcus and Kwoniella reveals pathogenesis evolution and contrasting modes of karyotype evolution via chromosome fusion or intercentromeric recombination.</title>
        <authorList>
            <person name="Coelho M.A."/>
            <person name="David-Palma M."/>
            <person name="Shea T."/>
            <person name="Bowers K."/>
            <person name="McGinley-Smith S."/>
            <person name="Mohammad A.W."/>
            <person name="Gnirke A."/>
            <person name="Yurkov A.M."/>
            <person name="Nowrousian M."/>
            <person name="Sun S."/>
            <person name="Cuomo C.A."/>
            <person name="Heitman J."/>
        </authorList>
    </citation>
    <scope>NUCLEOTIDE SEQUENCE</scope>
    <source>
        <strain evidence="1">CBS 12478</strain>
    </source>
</reference>
<proteinExistence type="predicted"/>
<dbReference type="RefSeq" id="XP_031862172.1">
    <property type="nucleotide sequence ID" value="XM_032003314.1"/>
</dbReference>
<keyword evidence="2" id="KW-1185">Reference proteome</keyword>
<dbReference type="EMBL" id="CP144060">
    <property type="protein sequence ID" value="WWD20935.1"/>
    <property type="molecule type" value="Genomic_DNA"/>
</dbReference>
<dbReference type="Proteomes" id="UP000322225">
    <property type="component" value="Chromosome 10"/>
</dbReference>
<dbReference type="KEGG" id="ksn:43587434"/>